<organism evidence="2 3">
    <name type="scientific">Winogradskyella maritima</name>
    <dbReference type="NCBI Taxonomy" id="1517766"/>
    <lineage>
        <taxon>Bacteria</taxon>
        <taxon>Pseudomonadati</taxon>
        <taxon>Bacteroidota</taxon>
        <taxon>Flavobacteriia</taxon>
        <taxon>Flavobacteriales</taxon>
        <taxon>Flavobacteriaceae</taxon>
        <taxon>Winogradskyella</taxon>
    </lineage>
</organism>
<name>A0ABV8AEK9_9FLAO</name>
<comment type="caution">
    <text evidence="2">The sequence shown here is derived from an EMBL/GenBank/DDBJ whole genome shotgun (WGS) entry which is preliminary data.</text>
</comment>
<gene>
    <name evidence="2" type="ORF">ACFOSX_02480</name>
</gene>
<evidence type="ECO:0000256" key="1">
    <source>
        <dbReference type="SAM" id="Phobius"/>
    </source>
</evidence>
<keyword evidence="1" id="KW-0812">Transmembrane</keyword>
<accession>A0ABV8AEK9</accession>
<feature type="transmembrane region" description="Helical" evidence="1">
    <location>
        <begin position="6"/>
        <end position="26"/>
    </location>
</feature>
<dbReference type="RefSeq" id="WP_386096675.1">
    <property type="nucleotide sequence ID" value="NZ_JBHSAT010000004.1"/>
</dbReference>
<protein>
    <recommendedName>
        <fullName evidence="4">LPXTG-motif cell wall-anchored protein</fullName>
    </recommendedName>
</protein>
<keyword evidence="1" id="KW-0472">Membrane</keyword>
<keyword evidence="3" id="KW-1185">Reference proteome</keyword>
<dbReference type="EMBL" id="JBHSAT010000004">
    <property type="protein sequence ID" value="MFC3876085.1"/>
    <property type="molecule type" value="Genomic_DNA"/>
</dbReference>
<dbReference type="Proteomes" id="UP001595812">
    <property type="component" value="Unassembled WGS sequence"/>
</dbReference>
<sequence length="52" mass="6088">MKFIDYVTGQGGLMLLGLIVVLVLLIRKYKEKRYFKHIEKSDKIKKESDSKS</sequence>
<evidence type="ECO:0000313" key="3">
    <source>
        <dbReference type="Proteomes" id="UP001595812"/>
    </source>
</evidence>
<evidence type="ECO:0000313" key="2">
    <source>
        <dbReference type="EMBL" id="MFC3876085.1"/>
    </source>
</evidence>
<keyword evidence="1" id="KW-1133">Transmembrane helix</keyword>
<evidence type="ECO:0008006" key="4">
    <source>
        <dbReference type="Google" id="ProtNLM"/>
    </source>
</evidence>
<proteinExistence type="predicted"/>
<reference evidence="3" key="1">
    <citation type="journal article" date="2019" name="Int. J. Syst. Evol. Microbiol.">
        <title>The Global Catalogue of Microorganisms (GCM) 10K type strain sequencing project: providing services to taxonomists for standard genome sequencing and annotation.</title>
        <authorList>
            <consortium name="The Broad Institute Genomics Platform"/>
            <consortium name="The Broad Institute Genome Sequencing Center for Infectious Disease"/>
            <person name="Wu L."/>
            <person name="Ma J."/>
        </authorList>
    </citation>
    <scope>NUCLEOTIDE SEQUENCE [LARGE SCALE GENOMIC DNA]</scope>
    <source>
        <strain evidence="3">CECT 8979</strain>
    </source>
</reference>